<evidence type="ECO:0000313" key="2">
    <source>
        <dbReference type="Proteomes" id="UP000651156"/>
    </source>
</evidence>
<dbReference type="Proteomes" id="UP000651156">
    <property type="component" value="Unassembled WGS sequence"/>
</dbReference>
<evidence type="ECO:0000313" key="1">
    <source>
        <dbReference type="EMBL" id="MBE9189539.1"/>
    </source>
</evidence>
<dbReference type="RefSeq" id="WP_193930785.1">
    <property type="nucleotide sequence ID" value="NZ_CAWPMZ010000111.1"/>
</dbReference>
<name>A0ABR9UMR0_9CHRO</name>
<accession>A0ABR9UMR0</accession>
<dbReference type="Gene3D" id="1.10.490.110">
    <property type="entry name" value="Uncharacterized conserved protein DUF2267"/>
    <property type="match status" value="1"/>
</dbReference>
<dbReference type="Pfam" id="PF10025">
    <property type="entry name" value="DUF2267"/>
    <property type="match status" value="1"/>
</dbReference>
<comment type="caution">
    <text evidence="1">The sequence shown here is derived from an EMBL/GenBank/DDBJ whole genome shotgun (WGS) entry which is preliminary data.</text>
</comment>
<reference evidence="1 2" key="1">
    <citation type="submission" date="2020-10" db="EMBL/GenBank/DDBJ databases">
        <authorList>
            <person name="Castelo-Branco R."/>
            <person name="Eusebio N."/>
            <person name="Adriana R."/>
            <person name="Vieira A."/>
            <person name="Brugerolle De Fraissinette N."/>
            <person name="Rezende De Castro R."/>
            <person name="Schneider M.P."/>
            <person name="Vasconcelos V."/>
            <person name="Leao P.N."/>
        </authorList>
    </citation>
    <scope>NUCLEOTIDE SEQUENCE [LARGE SCALE GENOMIC DNA]</scope>
    <source>
        <strain evidence="1 2">LEGE 06123</strain>
    </source>
</reference>
<dbReference type="EMBL" id="JADEWN010000006">
    <property type="protein sequence ID" value="MBE9189539.1"/>
    <property type="molecule type" value="Genomic_DNA"/>
</dbReference>
<sequence>MPIPIREDIVYIILNKINDSGQEMHEVNFEESDFFPGIQITRAELLGHLDYLNQTQYIKAEFSGNAYANQEDVPSAVESKEVDFRVANTFGAEDGPLPHLITFESAELTEKGKRMLQKMEENPPKSLKEGVSVPIATKDMPFLEKVMIKGGFEDIFDARDVTEVIYRAMRDLMPTETSDQVEQELHKEVLPTEDKALQMEIADLWRDTNPIVGFLSRIRAPFDHSNRHNPTDISNVNDERFLTRVKNESPMAATGYDIDRDQAVKAVFAATKEELSEERSQEIAQYLPGKVRQLWEEA</sequence>
<organism evidence="1 2">
    <name type="scientific">Gloeocapsopsis crepidinum LEGE 06123</name>
    <dbReference type="NCBI Taxonomy" id="588587"/>
    <lineage>
        <taxon>Bacteria</taxon>
        <taxon>Bacillati</taxon>
        <taxon>Cyanobacteriota</taxon>
        <taxon>Cyanophyceae</taxon>
        <taxon>Oscillatoriophycideae</taxon>
        <taxon>Chroococcales</taxon>
        <taxon>Chroococcaceae</taxon>
        <taxon>Gloeocapsopsis</taxon>
    </lineage>
</organism>
<keyword evidence="2" id="KW-1185">Reference proteome</keyword>
<dbReference type="InterPro" id="IPR018727">
    <property type="entry name" value="DUF2267"/>
</dbReference>
<gene>
    <name evidence="1" type="ORF">IQ230_03985</name>
</gene>
<dbReference type="InterPro" id="IPR038282">
    <property type="entry name" value="DUF2267_sf"/>
</dbReference>
<proteinExistence type="predicted"/>
<protein>
    <submittedName>
        <fullName evidence="1">DUF2267 domain-containing protein</fullName>
    </submittedName>
</protein>